<accession>A0A4U5LNZ6</accession>
<keyword evidence="3" id="KW-1185">Reference proteome</keyword>
<dbReference type="AlphaFoldDB" id="A0A4U5LNZ6"/>
<evidence type="ECO:0000313" key="3">
    <source>
        <dbReference type="Proteomes" id="UP000298663"/>
    </source>
</evidence>
<reference evidence="2 3" key="2">
    <citation type="journal article" date="2019" name="G3 (Bethesda)">
        <title>Hybrid Assembly of the Genome of the Entomopathogenic Nematode Steinernema carpocapsae Identifies the X-Chromosome.</title>
        <authorList>
            <person name="Serra L."/>
            <person name="Macchietto M."/>
            <person name="Macias-Munoz A."/>
            <person name="McGill C.J."/>
            <person name="Rodriguez I.M."/>
            <person name="Rodriguez B."/>
            <person name="Murad R."/>
            <person name="Mortazavi A."/>
        </authorList>
    </citation>
    <scope>NUCLEOTIDE SEQUENCE [LARGE SCALE GENOMIC DNA]</scope>
    <source>
        <strain evidence="2 3">ALL</strain>
    </source>
</reference>
<comment type="caution">
    <text evidence="2">The sequence shown here is derived from an EMBL/GenBank/DDBJ whole genome shotgun (WGS) entry which is preliminary data.</text>
</comment>
<feature type="compositionally biased region" description="Low complexity" evidence="1">
    <location>
        <begin position="27"/>
        <end position="40"/>
    </location>
</feature>
<sequence>MNAVFTNHDKRPTGKLGKPRTPKYIAGPGYSGFSGSSPSGVRTGPGPEPGLCASTPEQRIIETLHPNPSRTNAKPNIVFPEYFP</sequence>
<feature type="region of interest" description="Disordered" evidence="1">
    <location>
        <begin position="1"/>
        <end position="54"/>
    </location>
</feature>
<name>A0A4U5LNZ6_STECR</name>
<proteinExistence type="predicted"/>
<feature type="region of interest" description="Disordered" evidence="1">
    <location>
        <begin position="65"/>
        <end position="84"/>
    </location>
</feature>
<evidence type="ECO:0000256" key="1">
    <source>
        <dbReference type="SAM" id="MobiDB-lite"/>
    </source>
</evidence>
<reference evidence="2 3" key="1">
    <citation type="journal article" date="2015" name="Genome Biol.">
        <title>Comparative genomics of Steinernema reveals deeply conserved gene regulatory networks.</title>
        <authorList>
            <person name="Dillman A.R."/>
            <person name="Macchietto M."/>
            <person name="Porter C.F."/>
            <person name="Rogers A."/>
            <person name="Williams B."/>
            <person name="Antoshechkin I."/>
            <person name="Lee M.M."/>
            <person name="Goodwin Z."/>
            <person name="Lu X."/>
            <person name="Lewis E.E."/>
            <person name="Goodrich-Blair H."/>
            <person name="Stock S.P."/>
            <person name="Adams B.J."/>
            <person name="Sternberg P.W."/>
            <person name="Mortazavi A."/>
        </authorList>
    </citation>
    <scope>NUCLEOTIDE SEQUENCE [LARGE SCALE GENOMIC DNA]</scope>
    <source>
        <strain evidence="2 3">ALL</strain>
    </source>
</reference>
<dbReference type="EMBL" id="AZBU02000014">
    <property type="protein sequence ID" value="TKR57600.1"/>
    <property type="molecule type" value="Genomic_DNA"/>
</dbReference>
<dbReference type="Proteomes" id="UP000298663">
    <property type="component" value="Unassembled WGS sequence"/>
</dbReference>
<protein>
    <submittedName>
        <fullName evidence="2">Uncharacterized protein</fullName>
    </submittedName>
</protein>
<evidence type="ECO:0000313" key="2">
    <source>
        <dbReference type="EMBL" id="TKR57600.1"/>
    </source>
</evidence>
<gene>
    <name evidence="2" type="ORF">L596_030281</name>
</gene>
<organism evidence="2 3">
    <name type="scientific">Steinernema carpocapsae</name>
    <name type="common">Entomopathogenic nematode</name>
    <dbReference type="NCBI Taxonomy" id="34508"/>
    <lineage>
        <taxon>Eukaryota</taxon>
        <taxon>Metazoa</taxon>
        <taxon>Ecdysozoa</taxon>
        <taxon>Nematoda</taxon>
        <taxon>Chromadorea</taxon>
        <taxon>Rhabditida</taxon>
        <taxon>Tylenchina</taxon>
        <taxon>Panagrolaimomorpha</taxon>
        <taxon>Strongyloidoidea</taxon>
        <taxon>Steinernematidae</taxon>
        <taxon>Steinernema</taxon>
    </lineage>
</organism>